<accession>A0A562RXK8</accession>
<dbReference type="InterPro" id="IPR050490">
    <property type="entry name" value="Bact_solute-bd_prot1"/>
</dbReference>
<keyword evidence="3" id="KW-0762">Sugar transport</keyword>
<evidence type="ECO:0000256" key="1">
    <source>
        <dbReference type="ARBA" id="ARBA00004418"/>
    </source>
</evidence>
<proteinExistence type="inferred from homology"/>
<dbReference type="PANTHER" id="PTHR43649">
    <property type="entry name" value="ARABINOSE-BINDING PROTEIN-RELATED"/>
    <property type="match status" value="1"/>
</dbReference>
<dbReference type="Gene3D" id="3.40.190.10">
    <property type="entry name" value="Periplasmic binding protein-like II"/>
    <property type="match status" value="2"/>
</dbReference>
<evidence type="ECO:0000256" key="2">
    <source>
        <dbReference type="ARBA" id="ARBA00008520"/>
    </source>
</evidence>
<evidence type="ECO:0000313" key="4">
    <source>
        <dbReference type="Proteomes" id="UP000318307"/>
    </source>
</evidence>
<dbReference type="SUPFAM" id="SSF53850">
    <property type="entry name" value="Periplasmic binding protein-like II"/>
    <property type="match status" value="1"/>
</dbReference>
<protein>
    <submittedName>
        <fullName evidence="3">Multiple sugar transport system substrate-binding protein</fullName>
    </submittedName>
</protein>
<dbReference type="AlphaFoldDB" id="A0A562RXK8"/>
<sequence>MYKIIRISTFITLVFLVFSFALLLKSPEQEDSPPLVLTHDKGTLPRFHSAFETQAAAAEKKTGIRFKPVSSHTTDLFISRMEANLPTKEAPALFTWWQGDRVRDLVEKNLVADLTELWDRHAAYYPPSIRQSYTRENRVYGFPYSIEYWPIWYNKKIFERLELDIPETWEDFIKICETLKKNGIPPILSSLQHSWYATIWFSQLLMGEDPDAYLAFCRNCFRDQRVINVLSLWQDMIKKEYFTPTSTRMFTNGGHLWKEEAFAMVLCGSWYPSAILMDQGVPEKDIGVFILPPHNPDARASLMMESGALFVAAHSPQRQKATILADWWMGPEGSLAFSRSLNTFSANTQVDTSHLDDFRQVLIQKLYHQEPMILPRFWEAASGELLQPLTDILSRFMMNPDLLEETLEELRLLQEGPVRE</sequence>
<dbReference type="InterPro" id="IPR006059">
    <property type="entry name" value="SBP"/>
</dbReference>
<gene>
    <name evidence="3" type="ORF">LZ24_01491</name>
</gene>
<organism evidence="3 4">
    <name type="scientific">Desulfobotulus alkaliphilus</name>
    <dbReference type="NCBI Taxonomy" id="622671"/>
    <lineage>
        <taxon>Bacteria</taxon>
        <taxon>Pseudomonadati</taxon>
        <taxon>Thermodesulfobacteriota</taxon>
        <taxon>Desulfobacteria</taxon>
        <taxon>Desulfobacterales</taxon>
        <taxon>Desulfobacteraceae</taxon>
        <taxon>Desulfobotulus</taxon>
    </lineage>
</organism>
<comment type="similarity">
    <text evidence="2">Belongs to the bacterial solute-binding protein 1 family.</text>
</comment>
<comment type="caution">
    <text evidence="3">The sequence shown here is derived from an EMBL/GenBank/DDBJ whole genome shotgun (WGS) entry which is preliminary data.</text>
</comment>
<comment type="subcellular location">
    <subcellularLocation>
        <location evidence="1">Periplasm</location>
    </subcellularLocation>
</comment>
<keyword evidence="4" id="KW-1185">Reference proteome</keyword>
<dbReference type="Pfam" id="PF01547">
    <property type="entry name" value="SBP_bac_1"/>
    <property type="match status" value="1"/>
</dbReference>
<dbReference type="PANTHER" id="PTHR43649:SF14">
    <property type="entry name" value="BLR3389 PROTEIN"/>
    <property type="match status" value="1"/>
</dbReference>
<evidence type="ECO:0000313" key="3">
    <source>
        <dbReference type="EMBL" id="TWI73080.1"/>
    </source>
</evidence>
<reference evidence="3 4" key="1">
    <citation type="submission" date="2019-07" db="EMBL/GenBank/DDBJ databases">
        <title>Genome sequencing of 100 strains of the haloalkaliphilic chemolithoautotrophic sulfur-oxidizing bacterium Thioalkalivibrio.</title>
        <authorList>
            <person name="Muyzer G."/>
        </authorList>
    </citation>
    <scope>NUCLEOTIDE SEQUENCE [LARGE SCALE GENOMIC DNA]</scope>
    <source>
        <strain evidence="3 4">ASO4-4</strain>
    </source>
</reference>
<dbReference type="Proteomes" id="UP000318307">
    <property type="component" value="Unassembled WGS sequence"/>
</dbReference>
<dbReference type="GO" id="GO:0042597">
    <property type="term" value="C:periplasmic space"/>
    <property type="evidence" value="ECO:0007669"/>
    <property type="project" value="UniProtKB-SubCell"/>
</dbReference>
<name>A0A562RXK8_9BACT</name>
<keyword evidence="3" id="KW-0813">Transport</keyword>
<dbReference type="EMBL" id="VLLC01000009">
    <property type="protein sequence ID" value="TWI73080.1"/>
    <property type="molecule type" value="Genomic_DNA"/>
</dbReference>